<dbReference type="OrthoDB" id="111773at2"/>
<sequence length="254" mass="25853">MFASNNVFGGKAVRRISAVLALSSVLLTGCAGTGASAAQYSAQPQARPDNIYVYTFESSADEVKLDSGMMQKMKAHIEGTSAAEQQSADAAEVREEVANEIVAKLQAMGLPAIRSNVPAPANENVLMVTGNFDAIDAGNRRRRTLIGLGAGKSEVSTSVQLIYKPAGGVPQLVQSFDASADSGKAPGVAETAGVGAAVGHVATSAALGVGLHGVSETKRAGVSADAKHLGDSIAKQIAEVGVSEGWMSASRIKG</sequence>
<protein>
    <recommendedName>
        <fullName evidence="4">Lipoprotein</fullName>
    </recommendedName>
</protein>
<accession>A0A158JNU5</accession>
<proteinExistence type="predicted"/>
<dbReference type="InterPro" id="IPR025522">
    <property type="entry name" value="DUF4410"/>
</dbReference>
<gene>
    <name evidence="2" type="ORF">AWB68_04012</name>
</gene>
<dbReference type="Proteomes" id="UP000054770">
    <property type="component" value="Unassembled WGS sequence"/>
</dbReference>
<feature type="signal peptide" evidence="1">
    <location>
        <begin position="1"/>
        <end position="37"/>
    </location>
</feature>
<dbReference type="AlphaFoldDB" id="A0A158JNU5"/>
<evidence type="ECO:0000256" key="1">
    <source>
        <dbReference type="SAM" id="SignalP"/>
    </source>
</evidence>
<keyword evidence="3" id="KW-1185">Reference proteome</keyword>
<keyword evidence="1" id="KW-0732">Signal</keyword>
<feature type="chain" id="PRO_5011109846" description="Lipoprotein" evidence="1">
    <location>
        <begin position="38"/>
        <end position="254"/>
    </location>
</feature>
<dbReference type="RefSeq" id="WP_087646099.1">
    <property type="nucleotide sequence ID" value="NZ_FCON02000045.1"/>
</dbReference>
<evidence type="ECO:0000313" key="3">
    <source>
        <dbReference type="Proteomes" id="UP000054770"/>
    </source>
</evidence>
<organism evidence="2 3">
    <name type="scientific">Caballeronia choica</name>
    <dbReference type="NCBI Taxonomy" id="326476"/>
    <lineage>
        <taxon>Bacteria</taxon>
        <taxon>Pseudomonadati</taxon>
        <taxon>Pseudomonadota</taxon>
        <taxon>Betaproteobacteria</taxon>
        <taxon>Burkholderiales</taxon>
        <taxon>Burkholderiaceae</taxon>
        <taxon>Caballeronia</taxon>
    </lineage>
</organism>
<comment type="caution">
    <text evidence="2">The sequence shown here is derived from an EMBL/GenBank/DDBJ whole genome shotgun (WGS) entry which is preliminary data.</text>
</comment>
<dbReference type="Pfam" id="PF14366">
    <property type="entry name" value="DUF4410"/>
    <property type="match status" value="1"/>
</dbReference>
<evidence type="ECO:0000313" key="2">
    <source>
        <dbReference type="EMBL" id="SAL70101.1"/>
    </source>
</evidence>
<reference evidence="2" key="1">
    <citation type="submission" date="2016-01" db="EMBL/GenBank/DDBJ databases">
        <authorList>
            <person name="Peeters C."/>
        </authorList>
    </citation>
    <scope>NUCLEOTIDE SEQUENCE [LARGE SCALE GENOMIC DNA]</scope>
    <source>
        <strain evidence="2">LMG 22940</strain>
    </source>
</reference>
<name>A0A158JNU5_9BURK</name>
<dbReference type="EMBL" id="FCON02000045">
    <property type="protein sequence ID" value="SAL70101.1"/>
    <property type="molecule type" value="Genomic_DNA"/>
</dbReference>
<evidence type="ECO:0008006" key="4">
    <source>
        <dbReference type="Google" id="ProtNLM"/>
    </source>
</evidence>